<reference evidence="2" key="1">
    <citation type="submission" date="2023-07" db="EMBL/GenBank/DDBJ databases">
        <title>Black Yeasts Isolated from many extreme environments.</title>
        <authorList>
            <person name="Coleine C."/>
            <person name="Stajich J.E."/>
            <person name="Selbmann L."/>
        </authorList>
    </citation>
    <scope>NUCLEOTIDE SEQUENCE</scope>
    <source>
        <strain evidence="2">CCFEE 5485</strain>
    </source>
</reference>
<dbReference type="CDD" id="cd14688">
    <property type="entry name" value="bZIP_YAP"/>
    <property type="match status" value="1"/>
</dbReference>
<gene>
    <name evidence="2" type="ORF">LTR78_004239</name>
</gene>
<evidence type="ECO:0000256" key="1">
    <source>
        <dbReference type="SAM" id="MobiDB-lite"/>
    </source>
</evidence>
<accession>A0AAE1C337</accession>
<protein>
    <recommendedName>
        <fullName evidence="4">BZIP transcription factor</fullName>
    </recommendedName>
</protein>
<evidence type="ECO:0000313" key="3">
    <source>
        <dbReference type="Proteomes" id="UP001274830"/>
    </source>
</evidence>
<dbReference type="PANTHER" id="PTHR37012">
    <property type="entry name" value="B-ZIP TRANSCRIPTION FACTOR (EUROFUNG)-RELATED"/>
    <property type="match status" value="1"/>
</dbReference>
<dbReference type="AlphaFoldDB" id="A0AAE1C337"/>
<dbReference type="Proteomes" id="UP001274830">
    <property type="component" value="Unassembled WGS sequence"/>
</dbReference>
<feature type="region of interest" description="Disordered" evidence="1">
    <location>
        <begin position="1"/>
        <end position="86"/>
    </location>
</feature>
<feature type="compositionally biased region" description="Basic and acidic residues" evidence="1">
    <location>
        <begin position="67"/>
        <end position="86"/>
    </location>
</feature>
<dbReference type="Pfam" id="PF11905">
    <property type="entry name" value="DUF3425"/>
    <property type="match status" value="2"/>
</dbReference>
<feature type="region of interest" description="Disordered" evidence="1">
    <location>
        <begin position="188"/>
        <end position="285"/>
    </location>
</feature>
<feature type="compositionally biased region" description="Polar residues" evidence="1">
    <location>
        <begin position="247"/>
        <end position="264"/>
    </location>
</feature>
<organism evidence="2 3">
    <name type="scientific">Recurvomyces mirabilis</name>
    <dbReference type="NCBI Taxonomy" id="574656"/>
    <lineage>
        <taxon>Eukaryota</taxon>
        <taxon>Fungi</taxon>
        <taxon>Dikarya</taxon>
        <taxon>Ascomycota</taxon>
        <taxon>Pezizomycotina</taxon>
        <taxon>Dothideomycetes</taxon>
        <taxon>Dothideomycetidae</taxon>
        <taxon>Mycosphaerellales</taxon>
        <taxon>Teratosphaeriaceae</taxon>
        <taxon>Recurvomyces</taxon>
    </lineage>
</organism>
<dbReference type="Gene3D" id="1.20.5.170">
    <property type="match status" value="1"/>
</dbReference>
<comment type="caution">
    <text evidence="2">The sequence shown here is derived from an EMBL/GenBank/DDBJ whole genome shotgun (WGS) entry which is preliminary data.</text>
</comment>
<feature type="compositionally biased region" description="Low complexity" evidence="1">
    <location>
        <begin position="196"/>
        <end position="212"/>
    </location>
</feature>
<feature type="compositionally biased region" description="Polar residues" evidence="1">
    <location>
        <begin position="223"/>
        <end position="239"/>
    </location>
</feature>
<proteinExistence type="predicted"/>
<name>A0AAE1C337_9PEZI</name>
<dbReference type="PANTHER" id="PTHR37012:SF2">
    <property type="entry name" value="BZIP DOMAIN-CONTAINING PROTEIN-RELATED"/>
    <property type="match status" value="1"/>
</dbReference>
<evidence type="ECO:0000313" key="2">
    <source>
        <dbReference type="EMBL" id="KAK3676047.1"/>
    </source>
</evidence>
<sequence length="605" mass="66040">MATSHPSVYPSHGSAYPTHSPQATAAAALSEQLPSLQQQQEATSNKKRKTSGAPGSRGVANLTPEQLSKKRANDREAQRAIRERTRNTIQNLEQRIRELESQQPFQELQRALSERDNALRECEDLRRRLAGVAQLAGTSAAAAALQQQHGGQAGPIASLNGTFTIDDLIDPVWLNPDGAELAAVTAQQAPLPPHPASAAAAHQQQGQYPGYADHVHPALRSPSYATTHGSPVSQASRPDSSARHGQWSPSVSAVNSQQGSQYPSHGNGAHYDNQLPSPTALLQQSGNGERLGLNYIMDSKASPQNSPPLYARLPANMPPASPLDSLLSDFIATRRQLLQSGKTKLEALGPEYPSFAALHDPSKKSSSHPVSNLLIDILSKFPDISALPEKVAVLYIMFLVLRWFICPCSDCYERMPEWCRPVVEQLERQHPHWVDHLPWLVESSSSSSSSHAITETAAAATTPEEEEEIDFAELFGDDVSPLALSPITTTATAVVDETNEVENNGVVEYLTDTFFRPYMRKQLSGPAQKKFDDFFVPFTTTLSLNWSASSESKTVLVQLGSEQGQLTSEFEQHLRNLRNWSLGTSFQTTFPDLVNEEVRISGPAV</sequence>
<feature type="compositionally biased region" description="Polar residues" evidence="1">
    <location>
        <begin position="274"/>
        <end position="285"/>
    </location>
</feature>
<keyword evidence="3" id="KW-1185">Reference proteome</keyword>
<evidence type="ECO:0008006" key="4">
    <source>
        <dbReference type="Google" id="ProtNLM"/>
    </source>
</evidence>
<dbReference type="InterPro" id="IPR021833">
    <property type="entry name" value="DUF3425"/>
</dbReference>
<feature type="compositionally biased region" description="Low complexity" evidence="1">
    <location>
        <begin position="25"/>
        <end position="42"/>
    </location>
</feature>
<dbReference type="EMBL" id="JAUTXT010000012">
    <property type="protein sequence ID" value="KAK3676047.1"/>
    <property type="molecule type" value="Genomic_DNA"/>
</dbReference>